<dbReference type="GO" id="GO:0005858">
    <property type="term" value="C:axonemal dynein complex"/>
    <property type="evidence" value="ECO:0007669"/>
    <property type="project" value="TreeGrafter"/>
</dbReference>
<dbReference type="EnsemblMetazoa" id="XM_024224601.1">
    <property type="protein sequence ID" value="XP_024080369.1"/>
    <property type="gene ID" value="LOC112126151"/>
</dbReference>
<dbReference type="PANTHER" id="PTHR46532">
    <property type="entry name" value="MALE FERTILITY FACTOR KL5"/>
    <property type="match status" value="1"/>
</dbReference>
<dbReference type="GO" id="GO:0045505">
    <property type="term" value="F:dynein intermediate chain binding"/>
    <property type="evidence" value="ECO:0007669"/>
    <property type="project" value="InterPro"/>
</dbReference>
<proteinExistence type="predicted"/>
<evidence type="ECO:0000313" key="3">
    <source>
        <dbReference type="Proteomes" id="UP000494040"/>
    </source>
</evidence>
<dbReference type="GO" id="GO:0007018">
    <property type="term" value="P:microtubule-based movement"/>
    <property type="evidence" value="ECO:0007669"/>
    <property type="project" value="InterPro"/>
</dbReference>
<dbReference type="Proteomes" id="UP000494040">
    <property type="component" value="Unassembled WGS sequence"/>
</dbReference>
<evidence type="ECO:0000313" key="2">
    <source>
        <dbReference type="EnsemblMetazoa" id="XP_024080369.1"/>
    </source>
</evidence>
<dbReference type="OrthoDB" id="6412719at2759"/>
<protein>
    <recommendedName>
        <fullName evidence="1">Dynein heavy chain tail domain-containing protein</fullName>
    </recommendedName>
</protein>
<feature type="domain" description="Dynein heavy chain tail" evidence="1">
    <location>
        <begin position="241"/>
        <end position="675"/>
    </location>
</feature>
<dbReference type="InterPro" id="IPR026983">
    <property type="entry name" value="DHC"/>
</dbReference>
<dbReference type="AlphaFoldDB" id="A0A8I6SAV6"/>
<dbReference type="PANTHER" id="PTHR46532:SF11">
    <property type="entry name" value="DYNEIN AXONEMAL HEAVY CHAIN 12"/>
    <property type="match status" value="1"/>
</dbReference>
<accession>A0A8I6SAV6</accession>
<sequence>MDTFGKDKVSKCAKQPIGDFIYIPPTSSKQRLENEASSAPTSATNFIMEGPPPPDERIDFLGNCVQKTMKLKPEKWTRLMGIEDYRNTVYDFLDSANTWLLVISQNNAAQLIPSTSFPVILKNKGAYFVKKNKGPVPKTELNHHIIYGDLATKPIEQLAILVDEIFVPLLSNKNNHKKWPSSVAQDISQHVHSLKSTVYQVRGYVAGKTVLPMPIGIDRVHEVTKNLKEENETTVDLYLKSSIEGVVIKWAIQINDVLSEESSKAFANGQNPTPNSEILFWNNRKENLQYIYDQMREDRVRKMAVILEHTESAYWPCFKDIFFNVVSALTEANEINVYLKPLEVHFGLIQETDFSDVLPCFIPLMHTVCLVWSRCKYYCNSGRIIVLLKQITNLVIEQAKKYLDPSSIFQTDIDEALQRVQLSLFILKHFRKTFDDFKDKLPTYFTGDAAPQLWTFHPNIVFERFNNFTERLQTIEKFFLTVVEFVKLERVEIGNVKGSILSAQLVDISQQFNTYFTEFSSKSYDVLNPDDKTFMDDYAMFQSNISDLDKRLASILCLAFDDCCNLEGVFKLLEIIGSFLERTLIKQEFNGKFEIILEMLSTEINTIEEIFSEQMGKFATTGHVDTDRGMPPVAGGLRWVAMLKERLNYSVIRFKALDHKISKGHRANSLYKKYDN</sequence>
<dbReference type="Pfam" id="PF08385">
    <property type="entry name" value="DHC_N1"/>
    <property type="match status" value="1"/>
</dbReference>
<dbReference type="InterPro" id="IPR013594">
    <property type="entry name" value="Dynein_heavy_tail"/>
</dbReference>
<evidence type="ECO:0000259" key="1">
    <source>
        <dbReference type="Pfam" id="PF08385"/>
    </source>
</evidence>
<reference evidence="2" key="1">
    <citation type="submission" date="2022-01" db="UniProtKB">
        <authorList>
            <consortium name="EnsemblMetazoa"/>
        </authorList>
    </citation>
    <scope>IDENTIFICATION</scope>
</reference>
<organism evidence="2 3">
    <name type="scientific">Cimex lectularius</name>
    <name type="common">Bed bug</name>
    <name type="synonym">Acanthia lectularia</name>
    <dbReference type="NCBI Taxonomy" id="79782"/>
    <lineage>
        <taxon>Eukaryota</taxon>
        <taxon>Metazoa</taxon>
        <taxon>Ecdysozoa</taxon>
        <taxon>Arthropoda</taxon>
        <taxon>Hexapoda</taxon>
        <taxon>Insecta</taxon>
        <taxon>Pterygota</taxon>
        <taxon>Neoptera</taxon>
        <taxon>Paraneoptera</taxon>
        <taxon>Hemiptera</taxon>
        <taxon>Heteroptera</taxon>
        <taxon>Panheteroptera</taxon>
        <taxon>Cimicomorpha</taxon>
        <taxon>Cimicidae</taxon>
        <taxon>Cimex</taxon>
    </lineage>
</organism>
<dbReference type="KEGG" id="clec:112126151"/>
<name>A0A8I6SAV6_CIMLE</name>
<keyword evidence="3" id="KW-1185">Reference proteome</keyword>
<dbReference type="RefSeq" id="XP_024080369.1">
    <property type="nucleotide sequence ID" value="XM_024224601.1"/>
</dbReference>
<dbReference type="GeneID" id="112126151"/>
<dbReference type="OMA" id="MGIEQIF"/>
<dbReference type="GO" id="GO:0051959">
    <property type="term" value="F:dynein light intermediate chain binding"/>
    <property type="evidence" value="ECO:0007669"/>
    <property type="project" value="InterPro"/>
</dbReference>